<dbReference type="Pfam" id="PF07681">
    <property type="entry name" value="DoxX"/>
    <property type="match status" value="1"/>
</dbReference>
<feature type="transmembrane region" description="Helical" evidence="5">
    <location>
        <begin position="7"/>
        <end position="29"/>
    </location>
</feature>
<dbReference type="EMBL" id="VNHU01000003">
    <property type="protein sequence ID" value="TYP74953.1"/>
    <property type="molecule type" value="Genomic_DNA"/>
</dbReference>
<dbReference type="RefSeq" id="WP_148781960.1">
    <property type="nucleotide sequence ID" value="NZ_VNHU01000003.1"/>
</dbReference>
<name>A0A5S5CAD7_9FLAO</name>
<keyword evidence="2 5" id="KW-0812">Transmembrane</keyword>
<keyword evidence="4 5" id="KW-0472">Membrane</keyword>
<comment type="subcellular location">
    <subcellularLocation>
        <location evidence="1">Membrane</location>
        <topology evidence="1">Multi-pass membrane protein</topology>
    </subcellularLocation>
</comment>
<evidence type="ECO:0000256" key="3">
    <source>
        <dbReference type="ARBA" id="ARBA00022989"/>
    </source>
</evidence>
<evidence type="ECO:0000313" key="7">
    <source>
        <dbReference type="Proteomes" id="UP000324376"/>
    </source>
</evidence>
<feature type="transmembrane region" description="Helical" evidence="5">
    <location>
        <begin position="97"/>
        <end position="115"/>
    </location>
</feature>
<evidence type="ECO:0000256" key="2">
    <source>
        <dbReference type="ARBA" id="ARBA00022692"/>
    </source>
</evidence>
<feature type="transmembrane region" description="Helical" evidence="5">
    <location>
        <begin position="41"/>
        <end position="64"/>
    </location>
</feature>
<evidence type="ECO:0000256" key="1">
    <source>
        <dbReference type="ARBA" id="ARBA00004141"/>
    </source>
</evidence>
<dbReference type="Proteomes" id="UP000324376">
    <property type="component" value="Unassembled WGS sequence"/>
</dbReference>
<dbReference type="GO" id="GO:0016020">
    <property type="term" value="C:membrane"/>
    <property type="evidence" value="ECO:0007669"/>
    <property type="project" value="UniProtKB-SubCell"/>
</dbReference>
<sequence length="126" mass="14265">MNAKIIMAIRIAFGLTILFFGCNKLFYFMDPPAPETKGAIYFLKALTSSKTMMLVAIVEVTAGISLLVNKFTALMMVILMSISVNAFLYHIKLDPKNWFIGVSLLAMNIVMLYFYKDSYKELLQSK</sequence>
<keyword evidence="3 5" id="KW-1133">Transmembrane helix</keyword>
<proteinExistence type="predicted"/>
<reference evidence="6 7" key="1">
    <citation type="submission" date="2019-07" db="EMBL/GenBank/DDBJ databases">
        <title>Genomic Encyclopedia of Archaeal and Bacterial Type Strains, Phase II (KMG-II): from individual species to whole genera.</title>
        <authorList>
            <person name="Goeker M."/>
        </authorList>
    </citation>
    <scope>NUCLEOTIDE SEQUENCE [LARGE SCALE GENOMIC DNA]</scope>
    <source>
        <strain evidence="6 7">DSM 17527</strain>
    </source>
</reference>
<dbReference type="AlphaFoldDB" id="A0A5S5CAD7"/>
<dbReference type="OrthoDB" id="8161897at2"/>
<keyword evidence="7" id="KW-1185">Reference proteome</keyword>
<feature type="transmembrane region" description="Helical" evidence="5">
    <location>
        <begin position="71"/>
        <end position="91"/>
    </location>
</feature>
<dbReference type="InterPro" id="IPR032808">
    <property type="entry name" value="DoxX"/>
</dbReference>
<evidence type="ECO:0000256" key="5">
    <source>
        <dbReference type="SAM" id="Phobius"/>
    </source>
</evidence>
<gene>
    <name evidence="6" type="ORF">BD809_10315</name>
</gene>
<dbReference type="PROSITE" id="PS51257">
    <property type="entry name" value="PROKAR_LIPOPROTEIN"/>
    <property type="match status" value="1"/>
</dbReference>
<organism evidence="6 7">
    <name type="scientific">Aquimarina intermedia</name>
    <dbReference type="NCBI Taxonomy" id="350814"/>
    <lineage>
        <taxon>Bacteria</taxon>
        <taxon>Pseudomonadati</taxon>
        <taxon>Bacteroidota</taxon>
        <taxon>Flavobacteriia</taxon>
        <taxon>Flavobacteriales</taxon>
        <taxon>Flavobacteriaceae</taxon>
        <taxon>Aquimarina</taxon>
    </lineage>
</organism>
<comment type="caution">
    <text evidence="6">The sequence shown here is derived from an EMBL/GenBank/DDBJ whole genome shotgun (WGS) entry which is preliminary data.</text>
</comment>
<evidence type="ECO:0000256" key="4">
    <source>
        <dbReference type="ARBA" id="ARBA00023136"/>
    </source>
</evidence>
<accession>A0A5S5CAD7</accession>
<protein>
    <submittedName>
        <fullName evidence="6">DoxX-like protein</fullName>
    </submittedName>
</protein>
<evidence type="ECO:0000313" key="6">
    <source>
        <dbReference type="EMBL" id="TYP74953.1"/>
    </source>
</evidence>